<name>A0A4Y2AB40_ARAVE</name>
<dbReference type="AlphaFoldDB" id="A0A4Y2AB40"/>
<protein>
    <submittedName>
        <fullName evidence="1">Uncharacterized protein</fullName>
    </submittedName>
</protein>
<accession>A0A4Y2AB40</accession>
<dbReference type="OrthoDB" id="6416422at2759"/>
<dbReference type="EMBL" id="BGPR01000010">
    <property type="protein sequence ID" value="GBL76797.1"/>
    <property type="molecule type" value="Genomic_DNA"/>
</dbReference>
<sequence>MTKGLLKRTQMATGLQVLNFPPPRRAQLFLFKMEGRGSAMPNYAKGKSAKTRFLFSSVHNRRRPMGEPHLVEDAPPISNDVAFLFQCTVERSAEKRV</sequence>
<proteinExistence type="predicted"/>
<keyword evidence="2" id="KW-1185">Reference proteome</keyword>
<organism evidence="1 2">
    <name type="scientific">Araneus ventricosus</name>
    <name type="common">Orbweaver spider</name>
    <name type="synonym">Epeira ventricosa</name>
    <dbReference type="NCBI Taxonomy" id="182803"/>
    <lineage>
        <taxon>Eukaryota</taxon>
        <taxon>Metazoa</taxon>
        <taxon>Ecdysozoa</taxon>
        <taxon>Arthropoda</taxon>
        <taxon>Chelicerata</taxon>
        <taxon>Arachnida</taxon>
        <taxon>Araneae</taxon>
        <taxon>Araneomorphae</taxon>
        <taxon>Entelegynae</taxon>
        <taxon>Araneoidea</taxon>
        <taxon>Araneidae</taxon>
        <taxon>Araneus</taxon>
    </lineage>
</organism>
<comment type="caution">
    <text evidence="1">The sequence shown here is derived from an EMBL/GenBank/DDBJ whole genome shotgun (WGS) entry which is preliminary data.</text>
</comment>
<reference evidence="1 2" key="1">
    <citation type="journal article" date="2019" name="Sci. Rep.">
        <title>Orb-weaving spider Araneus ventricosus genome elucidates the spidroin gene catalogue.</title>
        <authorList>
            <person name="Kono N."/>
            <person name="Nakamura H."/>
            <person name="Ohtoshi R."/>
            <person name="Moran D.A.P."/>
            <person name="Shinohara A."/>
            <person name="Yoshida Y."/>
            <person name="Fujiwara M."/>
            <person name="Mori M."/>
            <person name="Tomita M."/>
            <person name="Arakawa K."/>
        </authorList>
    </citation>
    <scope>NUCLEOTIDE SEQUENCE [LARGE SCALE GENOMIC DNA]</scope>
</reference>
<evidence type="ECO:0000313" key="2">
    <source>
        <dbReference type="Proteomes" id="UP000499080"/>
    </source>
</evidence>
<gene>
    <name evidence="1" type="ORF">AVEN_53462_1</name>
</gene>
<evidence type="ECO:0000313" key="1">
    <source>
        <dbReference type="EMBL" id="GBL76797.1"/>
    </source>
</evidence>
<dbReference type="Proteomes" id="UP000499080">
    <property type="component" value="Unassembled WGS sequence"/>
</dbReference>